<keyword evidence="2" id="KW-1133">Transmembrane helix</keyword>
<feature type="compositionally biased region" description="Low complexity" evidence="1">
    <location>
        <begin position="259"/>
        <end position="272"/>
    </location>
</feature>
<feature type="transmembrane region" description="Helical" evidence="2">
    <location>
        <begin position="120"/>
        <end position="137"/>
    </location>
</feature>
<reference evidence="4 5" key="1">
    <citation type="journal article" date="2017" name="Int. J. Syst. Evol. Microbiol.">
        <title>Pseudokineococcus basanitobsidens sp. nov., isolated from volcanic rock.</title>
        <authorList>
            <person name="Lee D.W."/>
            <person name="Park M.Y."/>
            <person name="Kim J.J."/>
            <person name="Kim B.S."/>
        </authorList>
    </citation>
    <scope>NUCLEOTIDE SEQUENCE [LARGE SCALE GENOMIC DNA]</scope>
    <source>
        <strain evidence="4 5">DSM 103726</strain>
    </source>
</reference>
<dbReference type="Gene3D" id="3.60.21.10">
    <property type="match status" value="1"/>
</dbReference>
<dbReference type="RefSeq" id="WP_339574549.1">
    <property type="nucleotide sequence ID" value="NZ_JBBIAA010000006.1"/>
</dbReference>
<dbReference type="EMBL" id="JBBIAA010000006">
    <property type="protein sequence ID" value="MEJ5945165.1"/>
    <property type="molecule type" value="Genomic_DNA"/>
</dbReference>
<dbReference type="Proteomes" id="UP001387100">
    <property type="component" value="Unassembled WGS sequence"/>
</dbReference>
<evidence type="ECO:0000256" key="1">
    <source>
        <dbReference type="SAM" id="MobiDB-lite"/>
    </source>
</evidence>
<keyword evidence="2" id="KW-0472">Membrane</keyword>
<keyword evidence="5" id="KW-1185">Reference proteome</keyword>
<sequence length="605" mass="61098">MAAWAALVVVLGLLAAVVGVTTASAQASLGPHVADYEVTTDGEVALDLGPLGALVVDSPLPVHLGLDVVVEEIPRGVTDIGTPDRTLDLLGGDLQRYLQLFAAPQATIDVVTHDLVTDAVRRWLVAWAVLVAAAVFLRLALGRRRRDELAALAGRHRVVGAVLLVVALVGAAVAAGARPEAPQDASSQEASPVFDGTPLEGARITGRLAGVVDLVAGYVTDEIRQNDEFYDEVTDRLERAWAQRSTDDPVVGDVAGPGPSTTATPSAGVPSAAASSAAAPAAASTASPSPSPRDDVRTALVVSDLHCNVGMAEPIGRLAELASVDLVLDAGDTTVNGTSVEQTCVSAVAGALPDDVPVVVADGNHDSATTSSQERDAGWTVLEGDVVEVAGLRVLGAPDPRATRILQGTSSAGGSSAAEVADRLARTACDDGDVDLLLVHDPSVGEPALGTGCVPAQVSGHYHVRTDPEQVGEGIRYISSSTAGATLGQPTVGPLHGTAEMTLLRVDGSTGDVLSWRVVSVTPDQEVTVGPWRAWPAVDAGVDAEPSPSLAPGASDEETSPADVPGRPALPEGGDAVATSAPTADGPDAEAPDAAGSSGEGVDAG</sequence>
<dbReference type="SUPFAM" id="SSF56300">
    <property type="entry name" value="Metallo-dependent phosphatases"/>
    <property type="match status" value="1"/>
</dbReference>
<gene>
    <name evidence="4" type="ORF">WDZ17_07615</name>
</gene>
<evidence type="ECO:0000259" key="3">
    <source>
        <dbReference type="Pfam" id="PF00149"/>
    </source>
</evidence>
<evidence type="ECO:0000313" key="5">
    <source>
        <dbReference type="Proteomes" id="UP001387100"/>
    </source>
</evidence>
<dbReference type="Pfam" id="PF00149">
    <property type="entry name" value="Metallophos"/>
    <property type="match status" value="1"/>
</dbReference>
<evidence type="ECO:0000256" key="2">
    <source>
        <dbReference type="SAM" id="Phobius"/>
    </source>
</evidence>
<evidence type="ECO:0000313" key="4">
    <source>
        <dbReference type="EMBL" id="MEJ5945165.1"/>
    </source>
</evidence>
<protein>
    <submittedName>
        <fullName evidence="4">Metallophosphoesterase</fullName>
    </submittedName>
</protein>
<dbReference type="InterPro" id="IPR029052">
    <property type="entry name" value="Metallo-depent_PP-like"/>
</dbReference>
<name>A0ABU8RJD9_9ACTN</name>
<feature type="region of interest" description="Disordered" evidence="1">
    <location>
        <begin position="244"/>
        <end position="272"/>
    </location>
</feature>
<keyword evidence="2" id="KW-0812">Transmembrane</keyword>
<comment type="caution">
    <text evidence="4">The sequence shown here is derived from an EMBL/GenBank/DDBJ whole genome shotgun (WGS) entry which is preliminary data.</text>
</comment>
<proteinExistence type="predicted"/>
<feature type="region of interest" description="Disordered" evidence="1">
    <location>
        <begin position="539"/>
        <end position="605"/>
    </location>
</feature>
<dbReference type="CDD" id="cd00838">
    <property type="entry name" value="MPP_superfamily"/>
    <property type="match status" value="1"/>
</dbReference>
<accession>A0ABU8RJD9</accession>
<organism evidence="4 5">
    <name type="scientific">Pseudokineococcus basanitobsidens</name>
    <dbReference type="NCBI Taxonomy" id="1926649"/>
    <lineage>
        <taxon>Bacteria</taxon>
        <taxon>Bacillati</taxon>
        <taxon>Actinomycetota</taxon>
        <taxon>Actinomycetes</taxon>
        <taxon>Kineosporiales</taxon>
        <taxon>Kineosporiaceae</taxon>
        <taxon>Pseudokineococcus</taxon>
    </lineage>
</organism>
<feature type="transmembrane region" description="Helical" evidence="2">
    <location>
        <begin position="158"/>
        <end position="177"/>
    </location>
</feature>
<feature type="domain" description="Calcineurin-like phosphoesterase" evidence="3">
    <location>
        <begin position="300"/>
        <end position="464"/>
    </location>
</feature>
<dbReference type="InterPro" id="IPR004843">
    <property type="entry name" value="Calcineurin-like_PHP"/>
</dbReference>